<reference evidence="5 6" key="1">
    <citation type="submission" date="2016-10" db="EMBL/GenBank/DDBJ databases">
        <authorList>
            <person name="de Groot N.N."/>
        </authorList>
    </citation>
    <scope>NUCLEOTIDE SEQUENCE [LARGE SCALE GENOMIC DNA]</scope>
    <source>
        <strain evidence="5 6">DSM 23042</strain>
    </source>
</reference>
<gene>
    <name evidence="5" type="ORF">SAMN04490244_11648</name>
</gene>
<comment type="similarity">
    <text evidence="2">Belongs to the virb1 family.</text>
</comment>
<dbReference type="STRING" id="641238.SAMN04490244_11648"/>
<dbReference type="InterPro" id="IPR023346">
    <property type="entry name" value="Lysozyme-like_dom_sf"/>
</dbReference>
<accession>A0A1H9X1N4</accession>
<keyword evidence="6" id="KW-1185">Reference proteome</keyword>
<protein>
    <submittedName>
        <fullName evidence="5">Transglycosylase SLT domain-containing protein</fullName>
    </submittedName>
</protein>
<dbReference type="EMBL" id="FOGU01000016">
    <property type="protein sequence ID" value="SES39941.1"/>
    <property type="molecule type" value="Genomic_DNA"/>
</dbReference>
<dbReference type="CDD" id="cd00254">
    <property type="entry name" value="LT-like"/>
    <property type="match status" value="1"/>
</dbReference>
<dbReference type="AlphaFoldDB" id="A0A1H9X1N4"/>
<dbReference type="Pfam" id="PF01464">
    <property type="entry name" value="SLT"/>
    <property type="match status" value="1"/>
</dbReference>
<evidence type="ECO:0000256" key="1">
    <source>
        <dbReference type="ARBA" id="ARBA00007734"/>
    </source>
</evidence>
<dbReference type="PANTHER" id="PTHR37423:SF2">
    <property type="entry name" value="MEMBRANE-BOUND LYTIC MUREIN TRANSGLYCOSYLASE C"/>
    <property type="match status" value="1"/>
</dbReference>
<dbReference type="InterPro" id="IPR008258">
    <property type="entry name" value="Transglycosylase_SLT_dom_1"/>
</dbReference>
<dbReference type="RefSeq" id="WP_092696175.1">
    <property type="nucleotide sequence ID" value="NZ_FOGU01000016.1"/>
</dbReference>
<evidence type="ECO:0000256" key="2">
    <source>
        <dbReference type="ARBA" id="ARBA00009387"/>
    </source>
</evidence>
<dbReference type="PANTHER" id="PTHR37423">
    <property type="entry name" value="SOLUBLE LYTIC MUREIN TRANSGLYCOSYLASE-RELATED"/>
    <property type="match status" value="1"/>
</dbReference>
<organism evidence="5 6">
    <name type="scientific">Tranquillimonas rosea</name>
    <dbReference type="NCBI Taxonomy" id="641238"/>
    <lineage>
        <taxon>Bacteria</taxon>
        <taxon>Pseudomonadati</taxon>
        <taxon>Pseudomonadota</taxon>
        <taxon>Alphaproteobacteria</taxon>
        <taxon>Rhodobacterales</taxon>
        <taxon>Roseobacteraceae</taxon>
        <taxon>Tranquillimonas</taxon>
    </lineage>
</organism>
<dbReference type="OrthoDB" id="9815002at2"/>
<evidence type="ECO:0000313" key="6">
    <source>
        <dbReference type="Proteomes" id="UP000198885"/>
    </source>
</evidence>
<evidence type="ECO:0000256" key="3">
    <source>
        <dbReference type="SAM" id="SignalP"/>
    </source>
</evidence>
<dbReference type="SUPFAM" id="SSF53955">
    <property type="entry name" value="Lysozyme-like"/>
    <property type="match status" value="1"/>
</dbReference>
<name>A0A1H9X1N4_9RHOB</name>
<sequence length="406" mass="43071">MATKLPALMLCTALTALPGVAGAQGVPVFDAQKNAQIQGIIERTELDLLLQQDVLDTAERLVEIKQEQLDALADIHSTATMGDTDVSGMVASLEDGSSDETASDELYSPVDTNPGAEQMFGAVEGEAGNSEPGTGGGEVEERFGDASGSVEGLIIRVAKETHGNAGVGTAGLSVVQWRALLQALIWQESRFTIGAKSPVGAFGLTQIMPGTASDLGINPEYYESPYLQVEGGARYLASMLNMFDGNIIHALAAYNAGPGNVQNYGGVPPFEETQHYVQVIPERYNHYLEIIGGVDALGTIDPVTLANSTMSMTAYGSGVYGDYSLTSVQAAAARVSAIIERIGETEDVQEAYALNSYARAELARLVAIRTRLKAAQTRALSAEQVAMAARAAQERAFMDFQMEDFE</sequence>
<comment type="similarity">
    <text evidence="1">Belongs to the transglycosylase Slt family.</text>
</comment>
<feature type="chain" id="PRO_5011582916" evidence="3">
    <location>
        <begin position="24"/>
        <end position="406"/>
    </location>
</feature>
<keyword evidence="3" id="KW-0732">Signal</keyword>
<evidence type="ECO:0000259" key="4">
    <source>
        <dbReference type="Pfam" id="PF01464"/>
    </source>
</evidence>
<dbReference type="Gene3D" id="1.10.530.10">
    <property type="match status" value="1"/>
</dbReference>
<feature type="signal peptide" evidence="3">
    <location>
        <begin position="1"/>
        <end position="23"/>
    </location>
</feature>
<dbReference type="Proteomes" id="UP000198885">
    <property type="component" value="Unassembled WGS sequence"/>
</dbReference>
<feature type="domain" description="Transglycosylase SLT" evidence="4">
    <location>
        <begin position="178"/>
        <end position="274"/>
    </location>
</feature>
<evidence type="ECO:0000313" key="5">
    <source>
        <dbReference type="EMBL" id="SES39941.1"/>
    </source>
</evidence>
<proteinExistence type="inferred from homology"/>